<dbReference type="AlphaFoldDB" id="A0A8H9LUW7"/>
<name>A0A8H9LUW7_KITAU</name>
<sequence>MPGPLTISHHESAVAMDHPEAERLATVPAELTYLLEIPGPHRINDAQPAPL</sequence>
<evidence type="ECO:0000313" key="2">
    <source>
        <dbReference type="Proteomes" id="UP000610124"/>
    </source>
</evidence>
<evidence type="ECO:0000313" key="1">
    <source>
        <dbReference type="EMBL" id="GGV06996.1"/>
    </source>
</evidence>
<gene>
    <name evidence="1" type="ORF">GCM10010502_72640</name>
</gene>
<dbReference type="Proteomes" id="UP000610124">
    <property type="component" value="Unassembled WGS sequence"/>
</dbReference>
<dbReference type="GeneID" id="97490120"/>
<protein>
    <submittedName>
        <fullName evidence="1">Uncharacterized protein</fullName>
    </submittedName>
</protein>
<dbReference type="EMBL" id="BMUB01000042">
    <property type="protein sequence ID" value="GGV06996.1"/>
    <property type="molecule type" value="Genomic_DNA"/>
</dbReference>
<reference evidence="1" key="2">
    <citation type="submission" date="2020-09" db="EMBL/GenBank/DDBJ databases">
        <authorList>
            <person name="Sun Q."/>
            <person name="Ohkuma M."/>
        </authorList>
    </citation>
    <scope>NUCLEOTIDE SEQUENCE</scope>
    <source>
        <strain evidence="1">JCM 4434</strain>
    </source>
</reference>
<dbReference type="RefSeq" id="WP_157846660.1">
    <property type="nucleotide sequence ID" value="NZ_BMUB01000042.1"/>
</dbReference>
<organism evidence="1 2">
    <name type="scientific">Kitasatospora aureofaciens</name>
    <name type="common">Streptomyces aureofaciens</name>
    <dbReference type="NCBI Taxonomy" id="1894"/>
    <lineage>
        <taxon>Bacteria</taxon>
        <taxon>Bacillati</taxon>
        <taxon>Actinomycetota</taxon>
        <taxon>Actinomycetes</taxon>
        <taxon>Kitasatosporales</taxon>
        <taxon>Streptomycetaceae</taxon>
        <taxon>Kitasatospora</taxon>
    </lineage>
</organism>
<reference evidence="1" key="1">
    <citation type="journal article" date="2014" name="Int. J. Syst. Evol. Microbiol.">
        <title>Complete genome sequence of Corynebacterium casei LMG S-19264T (=DSM 44701T), isolated from a smear-ripened cheese.</title>
        <authorList>
            <consortium name="US DOE Joint Genome Institute (JGI-PGF)"/>
            <person name="Walter F."/>
            <person name="Albersmeier A."/>
            <person name="Kalinowski J."/>
            <person name="Ruckert C."/>
        </authorList>
    </citation>
    <scope>NUCLEOTIDE SEQUENCE</scope>
    <source>
        <strain evidence="1">JCM 4434</strain>
    </source>
</reference>
<proteinExistence type="predicted"/>
<accession>A0A8H9LUW7</accession>
<comment type="caution">
    <text evidence="1">The sequence shown here is derived from an EMBL/GenBank/DDBJ whole genome shotgun (WGS) entry which is preliminary data.</text>
</comment>